<feature type="domain" description="Uracil-DNA glycosylase-like" evidence="1">
    <location>
        <begin position="37"/>
        <end position="186"/>
    </location>
</feature>
<evidence type="ECO:0000259" key="1">
    <source>
        <dbReference type="SMART" id="SM00986"/>
    </source>
</evidence>
<protein>
    <submittedName>
        <fullName evidence="2">Uracil-DNA glycosylase</fullName>
    </submittedName>
</protein>
<dbReference type="Proteomes" id="UP000295748">
    <property type="component" value="Chromosome"/>
</dbReference>
<evidence type="ECO:0000313" key="3">
    <source>
        <dbReference type="Proteomes" id="UP000295748"/>
    </source>
</evidence>
<dbReference type="Gene3D" id="3.40.470.10">
    <property type="entry name" value="Uracil-DNA glycosylase-like domain"/>
    <property type="match status" value="1"/>
</dbReference>
<dbReference type="InterPro" id="IPR005122">
    <property type="entry name" value="Uracil-DNA_glycosylase-like"/>
</dbReference>
<organism evidence="2 3">
    <name type="scientific">Microbacterium wangchenii</name>
    <dbReference type="NCBI Taxonomy" id="2541726"/>
    <lineage>
        <taxon>Bacteria</taxon>
        <taxon>Bacillati</taxon>
        <taxon>Actinomycetota</taxon>
        <taxon>Actinomycetes</taxon>
        <taxon>Micrococcales</taxon>
        <taxon>Microbacteriaceae</taxon>
        <taxon>Microbacterium</taxon>
    </lineage>
</organism>
<evidence type="ECO:0000313" key="2">
    <source>
        <dbReference type="EMBL" id="QBR90525.1"/>
    </source>
</evidence>
<keyword evidence="3" id="KW-1185">Reference proteome</keyword>
<proteinExistence type="predicted"/>
<gene>
    <name evidence="2" type="ORF">E4K62_01095</name>
</gene>
<dbReference type="Pfam" id="PF03167">
    <property type="entry name" value="UDG"/>
    <property type="match status" value="1"/>
</dbReference>
<dbReference type="SUPFAM" id="SSF52141">
    <property type="entry name" value="Uracil-DNA glycosylase-like"/>
    <property type="match status" value="1"/>
</dbReference>
<reference evidence="2 3" key="1">
    <citation type="submission" date="2019-03" db="EMBL/GenBank/DDBJ databases">
        <authorList>
            <person name="Dong K."/>
        </authorList>
    </citation>
    <scope>NUCLEOTIDE SEQUENCE [LARGE SCALE GENOMIC DNA]</scope>
    <source>
        <strain evidence="3">dk512</strain>
    </source>
</reference>
<dbReference type="SMART" id="SM00986">
    <property type="entry name" value="UDG"/>
    <property type="match status" value="1"/>
</dbReference>
<name>A0ABX5SWF7_9MICO</name>
<dbReference type="InterPro" id="IPR036895">
    <property type="entry name" value="Uracil-DNA_glycosylase-like_sf"/>
</dbReference>
<dbReference type="CDD" id="cd10035">
    <property type="entry name" value="UDG_like"/>
    <property type="match status" value="1"/>
</dbReference>
<dbReference type="SMART" id="SM00987">
    <property type="entry name" value="UreE_C"/>
    <property type="match status" value="1"/>
</dbReference>
<sequence length="198" mass="21823">MSAREQLLLTEPRAQSLRGWAEDLEDRRGVHVPQFDPAEAGEEARVLFVFEAPGPMTNAGNKRPGSGFISVDNNDATAANMWNARNEAGLHDGALVWNIVPWYLGAASRKPTKDEMKNGASELVDLISHLPFLEIVVLGGLYAQRGWRRYIGSTSFGGPEVVDMWHPSPLSLNQPGRRQEFTEIVREIAAARGTITSE</sequence>
<dbReference type="EMBL" id="CP038266">
    <property type="protein sequence ID" value="QBR90525.1"/>
    <property type="molecule type" value="Genomic_DNA"/>
</dbReference>
<accession>A0ABX5SWF7</accession>